<name>A0A401LT38_9BACE</name>
<reference evidence="2 3" key="1">
    <citation type="submission" date="2018-10" db="EMBL/GenBank/DDBJ databases">
        <title>Draft Genome Sequence of Bacteroides sp. KCTC 15687.</title>
        <authorList>
            <person name="Yu S.Y."/>
            <person name="Kim J.S."/>
            <person name="Oh B.S."/>
            <person name="Park S.H."/>
            <person name="Kang S.W."/>
            <person name="Park J.E."/>
            <person name="Choi S.H."/>
            <person name="Han K.I."/>
            <person name="Lee K.C."/>
            <person name="Eom M.K."/>
            <person name="Suh M.K."/>
            <person name="Lee D.H."/>
            <person name="Yoon H."/>
            <person name="Kim B."/>
            <person name="Yang S.J."/>
            <person name="Lee J.S."/>
            <person name="Lee J.H."/>
        </authorList>
    </citation>
    <scope>NUCLEOTIDE SEQUENCE [LARGE SCALE GENOMIC DNA]</scope>
    <source>
        <strain evidence="2 3">KCTC 15687</strain>
    </source>
</reference>
<evidence type="ECO:0000313" key="2">
    <source>
        <dbReference type="EMBL" id="GCB34750.1"/>
    </source>
</evidence>
<dbReference type="EMBL" id="BHWB01000004">
    <property type="protein sequence ID" value="GCB34750.1"/>
    <property type="molecule type" value="Genomic_DNA"/>
</dbReference>
<dbReference type="RefSeq" id="WP_125040886.1">
    <property type="nucleotide sequence ID" value="NZ_BHWB01000004.1"/>
</dbReference>
<accession>A0A401LT38</accession>
<sequence length="261" mass="30278">MSIDHKGIPYFPIYATFFEEEVIELLEAQYGIRASYIVMRLLCKIYKEGYYISWGQEQSLIFIRKIGGEIQEKTMDKIIQILLEKEFFDKASYEKYGILTSEQIQRVWLEATVRRKRDFSKLPYLLSNPYASSKNCKQKEEMNNENADNSSVQVGLISENANNFEQTKLNKTKTPIEEEELTNISVEIPGYAYNQATHNLSGLLESMERYKITVQKERETILMLSDYGKKGTQVWKIFANTNWSKIGAPGKYIISILGSKH</sequence>
<dbReference type="PANTHER" id="PTHR39196">
    <property type="entry name" value="PRIMOSOME, DNAD SUBUNIT"/>
    <property type="match status" value="1"/>
</dbReference>
<organism evidence="2 3">
    <name type="scientific">Bacteroides faecalis</name>
    <dbReference type="NCBI Taxonomy" id="2447885"/>
    <lineage>
        <taxon>Bacteria</taxon>
        <taxon>Pseudomonadati</taxon>
        <taxon>Bacteroidota</taxon>
        <taxon>Bacteroidia</taxon>
        <taxon>Bacteroidales</taxon>
        <taxon>Bacteroidaceae</taxon>
        <taxon>Bacteroides</taxon>
    </lineage>
</organism>
<gene>
    <name evidence="2" type="ORF">KGMB02408_16950</name>
</gene>
<feature type="domain" description="Lin1244/Lin1753-like N-terminal" evidence="1">
    <location>
        <begin position="10"/>
        <end position="104"/>
    </location>
</feature>
<dbReference type="Proteomes" id="UP000288079">
    <property type="component" value="Unassembled WGS sequence"/>
</dbReference>
<evidence type="ECO:0000259" key="1">
    <source>
        <dbReference type="Pfam" id="PF14297"/>
    </source>
</evidence>
<protein>
    <recommendedName>
        <fullName evidence="1">Lin1244/Lin1753-like N-terminal domain-containing protein</fullName>
    </recommendedName>
</protein>
<dbReference type="Pfam" id="PF14297">
    <property type="entry name" value="Lin1244_N"/>
    <property type="match status" value="1"/>
</dbReference>
<dbReference type="AlphaFoldDB" id="A0A401LT38"/>
<dbReference type="PANTHER" id="PTHR39196:SF1">
    <property type="entry name" value="PRIMOSOME, DNAD SUBUNIT"/>
    <property type="match status" value="1"/>
</dbReference>
<evidence type="ECO:0000313" key="3">
    <source>
        <dbReference type="Proteomes" id="UP000288079"/>
    </source>
</evidence>
<keyword evidence="3" id="KW-1185">Reference proteome</keyword>
<proteinExistence type="predicted"/>
<comment type="caution">
    <text evidence="2">The sequence shown here is derived from an EMBL/GenBank/DDBJ whole genome shotgun (WGS) entry which is preliminary data.</text>
</comment>
<dbReference type="InterPro" id="IPR025400">
    <property type="entry name" value="Lin1244/Lin1753-like_N"/>
</dbReference>
<dbReference type="OrthoDB" id="1099762at2"/>